<gene>
    <name evidence="3" type="ORF">NCTC12112_02385</name>
</gene>
<protein>
    <submittedName>
        <fullName evidence="3">Glycosyl transferase</fullName>
    </submittedName>
</protein>
<dbReference type="KEGG" id="ful:C4N20_02515"/>
<accession>A0AAX2JCR5</accession>
<reference evidence="3 4" key="1">
    <citation type="submission" date="2018-06" db="EMBL/GenBank/DDBJ databases">
        <authorList>
            <consortium name="Pathogen Informatics"/>
            <person name="Doyle S."/>
        </authorList>
    </citation>
    <scope>NUCLEOTIDE SEQUENCE [LARGE SCALE GENOMIC DNA]</scope>
    <source>
        <strain evidence="3 4">NCTC12112</strain>
    </source>
</reference>
<evidence type="ECO:0000313" key="3">
    <source>
        <dbReference type="EMBL" id="SQJ09774.1"/>
    </source>
</evidence>
<organism evidence="3 4">
    <name type="scientific">Fusobacterium ulcerans</name>
    <dbReference type="NCBI Taxonomy" id="861"/>
    <lineage>
        <taxon>Bacteria</taxon>
        <taxon>Fusobacteriati</taxon>
        <taxon>Fusobacteriota</taxon>
        <taxon>Fusobacteriia</taxon>
        <taxon>Fusobacteriales</taxon>
        <taxon>Fusobacteriaceae</taxon>
        <taxon>Fusobacterium</taxon>
    </lineage>
</organism>
<dbReference type="RefSeq" id="WP_005981204.1">
    <property type="nucleotide sequence ID" value="NZ_CABKNW010000005.1"/>
</dbReference>
<name>A0AAX2JCR5_9FUSO</name>
<dbReference type="SUPFAM" id="SSF53756">
    <property type="entry name" value="UDP-Glycosyltransferase/glycogen phosphorylase"/>
    <property type="match status" value="1"/>
</dbReference>
<dbReference type="PANTHER" id="PTHR46401">
    <property type="entry name" value="GLYCOSYLTRANSFERASE WBBK-RELATED"/>
    <property type="match status" value="1"/>
</dbReference>
<dbReference type="PANTHER" id="PTHR46401:SF2">
    <property type="entry name" value="GLYCOSYLTRANSFERASE WBBK-RELATED"/>
    <property type="match status" value="1"/>
</dbReference>
<dbReference type="CDD" id="cd03794">
    <property type="entry name" value="GT4_WbuB-like"/>
    <property type="match status" value="1"/>
</dbReference>
<keyword evidence="1 3" id="KW-0808">Transferase</keyword>
<proteinExistence type="predicted"/>
<dbReference type="Gene3D" id="3.40.50.2000">
    <property type="entry name" value="Glycogen Phosphorylase B"/>
    <property type="match status" value="2"/>
</dbReference>
<dbReference type="GO" id="GO:0009103">
    <property type="term" value="P:lipopolysaccharide biosynthetic process"/>
    <property type="evidence" value="ECO:0007669"/>
    <property type="project" value="TreeGrafter"/>
</dbReference>
<feature type="domain" description="Glycosyl transferase family 1" evidence="2">
    <location>
        <begin position="207"/>
        <end position="382"/>
    </location>
</feature>
<dbReference type="GeneID" id="78453666"/>
<evidence type="ECO:0000313" key="4">
    <source>
        <dbReference type="Proteomes" id="UP000249008"/>
    </source>
</evidence>
<dbReference type="InterPro" id="IPR001296">
    <property type="entry name" value="Glyco_trans_1"/>
</dbReference>
<evidence type="ECO:0000259" key="2">
    <source>
        <dbReference type="Pfam" id="PF00534"/>
    </source>
</evidence>
<dbReference type="EMBL" id="LS483487">
    <property type="protein sequence ID" value="SQJ09774.1"/>
    <property type="molecule type" value="Genomic_DNA"/>
</dbReference>
<dbReference type="GO" id="GO:0016757">
    <property type="term" value="F:glycosyltransferase activity"/>
    <property type="evidence" value="ECO:0007669"/>
    <property type="project" value="InterPro"/>
</dbReference>
<dbReference type="AlphaFoldDB" id="A0AAX2JCR5"/>
<evidence type="ECO:0000256" key="1">
    <source>
        <dbReference type="ARBA" id="ARBA00022679"/>
    </source>
</evidence>
<dbReference type="Pfam" id="PF00534">
    <property type="entry name" value="Glycos_transf_1"/>
    <property type="match status" value="1"/>
</dbReference>
<dbReference type="Proteomes" id="UP000249008">
    <property type="component" value="Chromosome 1"/>
</dbReference>
<sequence length="404" mass="47219">MNILFLYLRHSRSENDSTLTKDLSDEFSRNGNNITVVTILEKKFKRETEYKIENGYEVLRVKTGNYFNVGNKIEKGITTLTMIPKLKRGILKYLGDKKYDLIITHTPFLSDASLINPLKRYFKCPAHLILWDIFPQNAKDIGMMKNNIIFNFFKQKEKKMFLAYDQIWCMSNGNIKYLQEKYECLDKNKIKLLKNWAYLKPKLEINKEEIRKKYGYPKKDFLAIFGGNMGKPQKLENILSLAEKCLELPEVKFIFVGNGSERERLKKIAMDKKLKNIRFIDQLPREDYEKFTSACNIGLVSLDERFTVPNFPSKTTDYFKLSLPILASLDKCSAADYGKFLEEEVKGGIFAEAGNVEDLYEKFLILYNGKDLRKQLGNNGRRYYEEHLGVDKAYKTIMNIIKKD</sequence>